<evidence type="ECO:0000313" key="4">
    <source>
        <dbReference type="Proteomes" id="UP001580346"/>
    </source>
</evidence>
<dbReference type="SMART" id="SM00886">
    <property type="entry name" value="Dabb"/>
    <property type="match status" value="1"/>
</dbReference>
<dbReference type="PROSITE" id="PS51502">
    <property type="entry name" value="S_R_A_B_BARREL"/>
    <property type="match status" value="1"/>
</dbReference>
<dbReference type="Proteomes" id="UP001580346">
    <property type="component" value="Unassembled WGS sequence"/>
</dbReference>
<proteinExistence type="predicted"/>
<dbReference type="Pfam" id="PF07876">
    <property type="entry name" value="Dabb"/>
    <property type="match status" value="1"/>
</dbReference>
<dbReference type="InterPro" id="IPR044662">
    <property type="entry name" value="HS1/DABB1-like"/>
</dbReference>
<reference evidence="3 4" key="1">
    <citation type="submission" date="2024-09" db="EMBL/GenBank/DDBJ databases">
        <title>Paenibacillus zeirhizospherea sp. nov., isolated from surface of the maize (Zea mays) roots in a horticulture field, Hungary.</title>
        <authorList>
            <person name="Marton D."/>
            <person name="Farkas M."/>
            <person name="Bedics A."/>
            <person name="Toth E."/>
            <person name="Tancsics A."/>
            <person name="Boka K."/>
            <person name="Maroti G."/>
            <person name="Kriszt B."/>
            <person name="Cserhati M."/>
        </authorList>
    </citation>
    <scope>NUCLEOTIDE SEQUENCE [LARGE SCALE GENOMIC DNA]</scope>
    <source>
        <strain evidence="3 4">KCTC 33519</strain>
    </source>
</reference>
<dbReference type="InterPro" id="IPR013097">
    <property type="entry name" value="Dabb"/>
</dbReference>
<comment type="subunit">
    <text evidence="1">Homodimer.</text>
</comment>
<comment type="caution">
    <text evidence="3">The sequence shown here is derived from an EMBL/GenBank/DDBJ whole genome shotgun (WGS) entry which is preliminary data.</text>
</comment>
<dbReference type="RefSeq" id="WP_375356467.1">
    <property type="nucleotide sequence ID" value="NZ_JBHHMI010000014.1"/>
</dbReference>
<sequence>MYEHIVLLKFKEHNGTAVNYEDALKTVNSFKASIPGIVALSAGINVSEETENTHGFSLAIRITFEDQQACRDYAPHPLHQQLLQDIGPWIEDVVVADYSFN</sequence>
<evidence type="ECO:0000256" key="1">
    <source>
        <dbReference type="ARBA" id="ARBA00011738"/>
    </source>
</evidence>
<evidence type="ECO:0000259" key="2">
    <source>
        <dbReference type="PROSITE" id="PS51502"/>
    </source>
</evidence>
<protein>
    <submittedName>
        <fullName evidence="3">Dabb family protein</fullName>
    </submittedName>
</protein>
<name>A0ABV5AWM1_9BACL</name>
<organism evidence="3 4">
    <name type="scientific">Paenibacillus enshidis</name>
    <dbReference type="NCBI Taxonomy" id="1458439"/>
    <lineage>
        <taxon>Bacteria</taxon>
        <taxon>Bacillati</taxon>
        <taxon>Bacillota</taxon>
        <taxon>Bacilli</taxon>
        <taxon>Bacillales</taxon>
        <taxon>Paenibacillaceae</taxon>
        <taxon>Paenibacillus</taxon>
    </lineage>
</organism>
<dbReference type="PANTHER" id="PTHR33178">
    <property type="match status" value="1"/>
</dbReference>
<accession>A0ABV5AWM1</accession>
<dbReference type="PANTHER" id="PTHR33178:SF10">
    <property type="entry name" value="STRESS-RESPONSE A_B BARREL DOMAIN-CONTAINING PROTEIN"/>
    <property type="match status" value="1"/>
</dbReference>
<gene>
    <name evidence="3" type="ORF">ACE41H_16140</name>
</gene>
<dbReference type="InterPro" id="IPR011008">
    <property type="entry name" value="Dimeric_a/b-barrel"/>
</dbReference>
<evidence type="ECO:0000313" key="3">
    <source>
        <dbReference type="EMBL" id="MFB5268294.1"/>
    </source>
</evidence>
<dbReference type="SUPFAM" id="SSF54909">
    <property type="entry name" value="Dimeric alpha+beta barrel"/>
    <property type="match status" value="1"/>
</dbReference>
<dbReference type="Gene3D" id="3.30.70.100">
    <property type="match status" value="1"/>
</dbReference>
<dbReference type="EMBL" id="JBHHMI010000014">
    <property type="protein sequence ID" value="MFB5268294.1"/>
    <property type="molecule type" value="Genomic_DNA"/>
</dbReference>
<feature type="domain" description="Stress-response A/B barrel" evidence="2">
    <location>
        <begin position="2"/>
        <end position="98"/>
    </location>
</feature>
<keyword evidence="4" id="KW-1185">Reference proteome</keyword>